<gene>
    <name evidence="5" type="ORF">RSO01_67530</name>
</gene>
<dbReference type="EMBL" id="BKAJ01000134">
    <property type="protein sequence ID" value="GEP59587.1"/>
    <property type="molecule type" value="Genomic_DNA"/>
</dbReference>
<organism evidence="5 6">
    <name type="scientific">Reyranella soli</name>
    <dbReference type="NCBI Taxonomy" id="1230389"/>
    <lineage>
        <taxon>Bacteria</taxon>
        <taxon>Pseudomonadati</taxon>
        <taxon>Pseudomonadota</taxon>
        <taxon>Alphaproteobacteria</taxon>
        <taxon>Hyphomicrobiales</taxon>
        <taxon>Reyranellaceae</taxon>
        <taxon>Reyranella</taxon>
    </lineage>
</organism>
<dbReference type="GO" id="GO:0003700">
    <property type="term" value="F:DNA-binding transcription factor activity"/>
    <property type="evidence" value="ECO:0007669"/>
    <property type="project" value="TreeGrafter"/>
</dbReference>
<dbReference type="SUPFAM" id="SSF46785">
    <property type="entry name" value="Winged helix' DNA-binding domain"/>
    <property type="match status" value="1"/>
</dbReference>
<keyword evidence="2" id="KW-0238">DNA-binding</keyword>
<keyword evidence="1" id="KW-0805">Transcription regulation</keyword>
<dbReference type="RefSeq" id="WP_170303549.1">
    <property type="nucleotide sequence ID" value="NZ_BKAJ01000134.1"/>
</dbReference>
<evidence type="ECO:0000313" key="6">
    <source>
        <dbReference type="Proteomes" id="UP000321058"/>
    </source>
</evidence>
<dbReference type="InterPro" id="IPR036388">
    <property type="entry name" value="WH-like_DNA-bd_sf"/>
</dbReference>
<dbReference type="Gene3D" id="2.60.120.10">
    <property type="entry name" value="Jelly Rolls"/>
    <property type="match status" value="1"/>
</dbReference>
<dbReference type="SUPFAM" id="SSF51206">
    <property type="entry name" value="cAMP-binding domain-like"/>
    <property type="match status" value="1"/>
</dbReference>
<keyword evidence="6" id="KW-1185">Reference proteome</keyword>
<dbReference type="Proteomes" id="UP000321058">
    <property type="component" value="Unassembled WGS sequence"/>
</dbReference>
<dbReference type="InterPro" id="IPR014710">
    <property type="entry name" value="RmlC-like_jellyroll"/>
</dbReference>
<dbReference type="InterPro" id="IPR018490">
    <property type="entry name" value="cNMP-bd_dom_sf"/>
</dbReference>
<dbReference type="InterPro" id="IPR012318">
    <property type="entry name" value="HTH_CRP"/>
</dbReference>
<dbReference type="SMART" id="SM00419">
    <property type="entry name" value="HTH_CRP"/>
    <property type="match status" value="1"/>
</dbReference>
<dbReference type="InterPro" id="IPR050397">
    <property type="entry name" value="Env_Response_Regulators"/>
</dbReference>
<proteinExistence type="predicted"/>
<dbReference type="AlphaFoldDB" id="A0A512NKW4"/>
<accession>A0A512NKW4</accession>
<evidence type="ECO:0000256" key="2">
    <source>
        <dbReference type="ARBA" id="ARBA00023125"/>
    </source>
</evidence>
<evidence type="ECO:0000313" key="5">
    <source>
        <dbReference type="EMBL" id="GEP59587.1"/>
    </source>
</evidence>
<dbReference type="GO" id="GO:0003677">
    <property type="term" value="F:DNA binding"/>
    <property type="evidence" value="ECO:0007669"/>
    <property type="project" value="UniProtKB-KW"/>
</dbReference>
<evidence type="ECO:0000256" key="1">
    <source>
        <dbReference type="ARBA" id="ARBA00023015"/>
    </source>
</evidence>
<dbReference type="PANTHER" id="PTHR24567">
    <property type="entry name" value="CRP FAMILY TRANSCRIPTIONAL REGULATORY PROTEIN"/>
    <property type="match status" value="1"/>
</dbReference>
<sequence length="278" mass="29512">MPDTINVSRPRILVAEDNYLMAEEPGDVVRGSAVAGAASSVESRPALIARDAVDEAAVPARAEPIFANTILDSLPAATRSALAAWLERVPLKRGDVLDVCGAPVGYVHFPVEGLVSIFVGATAATRIEAATIGRDGMTAPGILLGDSVSPGQTVVQANGSAWRIPAATLYQLSESDPGLRHHLLGQVGGALRHLADTLSYSGRATIVERLAHWLVQAAWRLGSRRLELTHDVLAEILGVRRPSVTTSLQMLEGKHLIRSTRRAVVILDPEGLAELAQR</sequence>
<name>A0A512NKW4_9HYPH</name>
<evidence type="ECO:0000259" key="4">
    <source>
        <dbReference type="PROSITE" id="PS51063"/>
    </source>
</evidence>
<dbReference type="Gene3D" id="1.10.10.10">
    <property type="entry name" value="Winged helix-like DNA-binding domain superfamily/Winged helix DNA-binding domain"/>
    <property type="match status" value="1"/>
</dbReference>
<dbReference type="PROSITE" id="PS51063">
    <property type="entry name" value="HTH_CRP_2"/>
    <property type="match status" value="1"/>
</dbReference>
<dbReference type="PANTHER" id="PTHR24567:SF74">
    <property type="entry name" value="HTH-TYPE TRANSCRIPTIONAL REGULATOR ARCR"/>
    <property type="match status" value="1"/>
</dbReference>
<dbReference type="Pfam" id="PF13545">
    <property type="entry name" value="HTH_Crp_2"/>
    <property type="match status" value="1"/>
</dbReference>
<feature type="domain" description="HTH crp-type" evidence="4">
    <location>
        <begin position="204"/>
        <end position="270"/>
    </location>
</feature>
<dbReference type="InterPro" id="IPR036390">
    <property type="entry name" value="WH_DNA-bd_sf"/>
</dbReference>
<reference evidence="5 6" key="1">
    <citation type="submission" date="2019-07" db="EMBL/GenBank/DDBJ databases">
        <title>Whole genome shotgun sequence of Reyranella soli NBRC 108950.</title>
        <authorList>
            <person name="Hosoyama A."/>
            <person name="Uohara A."/>
            <person name="Ohji S."/>
            <person name="Ichikawa N."/>
        </authorList>
    </citation>
    <scope>NUCLEOTIDE SEQUENCE [LARGE SCALE GENOMIC DNA]</scope>
    <source>
        <strain evidence="5 6">NBRC 108950</strain>
    </source>
</reference>
<comment type="caution">
    <text evidence="5">The sequence shown here is derived from an EMBL/GenBank/DDBJ whole genome shotgun (WGS) entry which is preliminary data.</text>
</comment>
<protein>
    <submittedName>
        <fullName evidence="5">Cyclic nucleotide-binding protein</fullName>
    </submittedName>
</protein>
<keyword evidence="3" id="KW-0804">Transcription</keyword>
<dbReference type="GO" id="GO:0005829">
    <property type="term" value="C:cytosol"/>
    <property type="evidence" value="ECO:0007669"/>
    <property type="project" value="TreeGrafter"/>
</dbReference>
<evidence type="ECO:0000256" key="3">
    <source>
        <dbReference type="ARBA" id="ARBA00023163"/>
    </source>
</evidence>